<protein>
    <submittedName>
        <fullName evidence="3">Uncharacterized protein</fullName>
    </submittedName>
</protein>
<keyword evidence="2" id="KW-0732">Signal</keyword>
<feature type="compositionally biased region" description="Low complexity" evidence="1">
    <location>
        <begin position="82"/>
        <end position="96"/>
    </location>
</feature>
<feature type="signal peptide" evidence="2">
    <location>
        <begin position="1"/>
        <end position="25"/>
    </location>
</feature>
<feature type="chain" id="PRO_5039549422" evidence="2">
    <location>
        <begin position="26"/>
        <end position="207"/>
    </location>
</feature>
<comment type="caution">
    <text evidence="3">The sequence shown here is derived from an EMBL/GenBank/DDBJ whole genome shotgun (WGS) entry which is preliminary data.</text>
</comment>
<dbReference type="PROSITE" id="PS51257">
    <property type="entry name" value="PROKAR_LIPOPROTEIN"/>
    <property type="match status" value="1"/>
</dbReference>
<evidence type="ECO:0000256" key="1">
    <source>
        <dbReference type="SAM" id="MobiDB-lite"/>
    </source>
</evidence>
<name>A0A9D1VB21_9BACT</name>
<dbReference type="AlphaFoldDB" id="A0A9D1VB21"/>
<sequence>MNAARHAAAWLSLAACPLTAAAALAAEQASSAATAPEREEAVPIIGLSADDVESLIRESSPAAPAEPRAPRVPELELGREGLPPSSALGDAPAAPGPLSREYRDIVYADLAEWIAAMRLSDAEARDVRLIALLHKLNPMASVEMKPEAYMEALRLHHAALRGSAEALEKLADAFESGQLGSLRFVKDASAADYYRRRAASALPGIPR</sequence>
<feature type="region of interest" description="Disordered" evidence="1">
    <location>
        <begin position="76"/>
        <end position="96"/>
    </location>
</feature>
<proteinExistence type="predicted"/>
<dbReference type="Proteomes" id="UP000823964">
    <property type="component" value="Unassembled WGS sequence"/>
</dbReference>
<reference evidence="3" key="2">
    <citation type="submission" date="2021-04" db="EMBL/GenBank/DDBJ databases">
        <authorList>
            <person name="Gilroy R."/>
        </authorList>
    </citation>
    <scope>NUCLEOTIDE SEQUENCE</scope>
    <source>
        <strain evidence="3">14975</strain>
    </source>
</reference>
<evidence type="ECO:0000256" key="2">
    <source>
        <dbReference type="SAM" id="SignalP"/>
    </source>
</evidence>
<reference evidence="3" key="1">
    <citation type="journal article" date="2021" name="PeerJ">
        <title>Extensive microbial diversity within the chicken gut microbiome revealed by metagenomics and culture.</title>
        <authorList>
            <person name="Gilroy R."/>
            <person name="Ravi A."/>
            <person name="Getino M."/>
            <person name="Pursley I."/>
            <person name="Horton D.L."/>
            <person name="Alikhan N.F."/>
            <person name="Baker D."/>
            <person name="Gharbi K."/>
            <person name="Hall N."/>
            <person name="Watson M."/>
            <person name="Adriaenssens E.M."/>
            <person name="Foster-Nyarko E."/>
            <person name="Jarju S."/>
            <person name="Secka A."/>
            <person name="Antonio M."/>
            <person name="Oren A."/>
            <person name="Chaudhuri R.R."/>
            <person name="La Ragione R."/>
            <person name="Hildebrand F."/>
            <person name="Pallen M.J."/>
        </authorList>
    </citation>
    <scope>NUCLEOTIDE SEQUENCE</scope>
    <source>
        <strain evidence="3">14975</strain>
    </source>
</reference>
<evidence type="ECO:0000313" key="4">
    <source>
        <dbReference type="Proteomes" id="UP000823964"/>
    </source>
</evidence>
<organism evidence="3 4">
    <name type="scientific">Candidatus Akkermansia intestinigallinarum</name>
    <dbReference type="NCBI Taxonomy" id="2838431"/>
    <lineage>
        <taxon>Bacteria</taxon>
        <taxon>Pseudomonadati</taxon>
        <taxon>Verrucomicrobiota</taxon>
        <taxon>Verrucomicrobiia</taxon>
        <taxon>Verrucomicrobiales</taxon>
        <taxon>Akkermansiaceae</taxon>
        <taxon>Akkermansia</taxon>
    </lineage>
</organism>
<gene>
    <name evidence="3" type="ORF">H9862_04565</name>
</gene>
<accession>A0A9D1VB21</accession>
<dbReference type="EMBL" id="DXFQ01000078">
    <property type="protein sequence ID" value="HIX19861.1"/>
    <property type="molecule type" value="Genomic_DNA"/>
</dbReference>
<evidence type="ECO:0000313" key="3">
    <source>
        <dbReference type="EMBL" id="HIX19861.1"/>
    </source>
</evidence>